<dbReference type="EMBL" id="JAHRIN010000544">
    <property type="protein sequence ID" value="MEQ2191212.1"/>
    <property type="molecule type" value="Genomic_DNA"/>
</dbReference>
<evidence type="ECO:0008006" key="3">
    <source>
        <dbReference type="Google" id="ProtNLM"/>
    </source>
</evidence>
<name>A0ABV0Q6W7_9TELE</name>
<sequence length="114" mass="12640">MQRMHAHDIAPVCTLCVAACMWGGAASRCVYPNLNWFSTFLITTSCLHVFQTERLFVKCAEGGVRTGPCTAAMLFLVVSCGDDLNDIPIQTLGETDQDLCFNLLKIQNYRKKSC</sequence>
<keyword evidence="2" id="KW-1185">Reference proteome</keyword>
<comment type="caution">
    <text evidence="1">The sequence shown here is derived from an EMBL/GenBank/DDBJ whole genome shotgun (WGS) entry which is preliminary data.</text>
</comment>
<proteinExistence type="predicted"/>
<dbReference type="Proteomes" id="UP001434883">
    <property type="component" value="Unassembled WGS sequence"/>
</dbReference>
<protein>
    <recommendedName>
        <fullName evidence="3">Secreted protein</fullName>
    </recommendedName>
</protein>
<evidence type="ECO:0000313" key="2">
    <source>
        <dbReference type="Proteomes" id="UP001434883"/>
    </source>
</evidence>
<organism evidence="1 2">
    <name type="scientific">Xenoophorus captivus</name>
    <dbReference type="NCBI Taxonomy" id="1517983"/>
    <lineage>
        <taxon>Eukaryota</taxon>
        <taxon>Metazoa</taxon>
        <taxon>Chordata</taxon>
        <taxon>Craniata</taxon>
        <taxon>Vertebrata</taxon>
        <taxon>Euteleostomi</taxon>
        <taxon>Actinopterygii</taxon>
        <taxon>Neopterygii</taxon>
        <taxon>Teleostei</taxon>
        <taxon>Neoteleostei</taxon>
        <taxon>Acanthomorphata</taxon>
        <taxon>Ovalentaria</taxon>
        <taxon>Atherinomorphae</taxon>
        <taxon>Cyprinodontiformes</taxon>
        <taxon>Goodeidae</taxon>
        <taxon>Xenoophorus</taxon>
    </lineage>
</organism>
<reference evidence="1 2" key="1">
    <citation type="submission" date="2021-06" db="EMBL/GenBank/DDBJ databases">
        <authorList>
            <person name="Palmer J.M."/>
        </authorList>
    </citation>
    <scope>NUCLEOTIDE SEQUENCE [LARGE SCALE GENOMIC DNA]</scope>
    <source>
        <strain evidence="1 2">XC_2019</strain>
        <tissue evidence="1">Muscle</tissue>
    </source>
</reference>
<accession>A0ABV0Q6W7</accession>
<evidence type="ECO:0000313" key="1">
    <source>
        <dbReference type="EMBL" id="MEQ2191212.1"/>
    </source>
</evidence>
<gene>
    <name evidence="1" type="ORF">XENOCAPTIV_023815</name>
</gene>